<dbReference type="SUPFAM" id="SSF56935">
    <property type="entry name" value="Porins"/>
    <property type="match status" value="1"/>
</dbReference>
<evidence type="ECO:0000313" key="15">
    <source>
        <dbReference type="EMBL" id="TCS77065.1"/>
    </source>
</evidence>
<dbReference type="InterPro" id="IPR039426">
    <property type="entry name" value="TonB-dep_rcpt-like"/>
</dbReference>
<evidence type="ECO:0000259" key="14">
    <source>
        <dbReference type="Pfam" id="PF07715"/>
    </source>
</evidence>
<dbReference type="PANTHER" id="PTHR30069">
    <property type="entry name" value="TONB-DEPENDENT OUTER MEMBRANE RECEPTOR"/>
    <property type="match status" value="1"/>
</dbReference>
<evidence type="ECO:0000259" key="13">
    <source>
        <dbReference type="Pfam" id="PF00593"/>
    </source>
</evidence>
<dbReference type="Gene3D" id="2.40.170.20">
    <property type="entry name" value="TonB-dependent receptor, beta-barrel domain"/>
    <property type="match status" value="1"/>
</dbReference>
<evidence type="ECO:0000256" key="9">
    <source>
        <dbReference type="ARBA" id="ARBA00023237"/>
    </source>
</evidence>
<organism evidence="15 16">
    <name type="scientific">Pectinatus cerevisiiphilus</name>
    <dbReference type="NCBI Taxonomy" id="86956"/>
    <lineage>
        <taxon>Bacteria</taxon>
        <taxon>Bacillati</taxon>
        <taxon>Bacillota</taxon>
        <taxon>Negativicutes</taxon>
        <taxon>Selenomonadales</taxon>
        <taxon>Selenomonadaceae</taxon>
        <taxon>Pectinatus</taxon>
    </lineage>
</organism>
<dbReference type="GO" id="GO:0009279">
    <property type="term" value="C:cell outer membrane"/>
    <property type="evidence" value="ECO:0007669"/>
    <property type="project" value="UniProtKB-SubCell"/>
</dbReference>
<evidence type="ECO:0000256" key="10">
    <source>
        <dbReference type="PROSITE-ProRule" id="PRU01360"/>
    </source>
</evidence>
<keyword evidence="16" id="KW-1185">Reference proteome</keyword>
<dbReference type="AlphaFoldDB" id="A0A4R3K2Z7"/>
<evidence type="ECO:0000256" key="12">
    <source>
        <dbReference type="SAM" id="SignalP"/>
    </source>
</evidence>
<dbReference type="Gene3D" id="2.170.130.10">
    <property type="entry name" value="TonB-dependent receptor, plug domain"/>
    <property type="match status" value="1"/>
</dbReference>
<keyword evidence="9 10" id="KW-0998">Cell outer membrane</keyword>
<evidence type="ECO:0000256" key="4">
    <source>
        <dbReference type="ARBA" id="ARBA00022692"/>
    </source>
</evidence>
<keyword evidence="4 10" id="KW-0812">Transmembrane</keyword>
<evidence type="ECO:0000313" key="16">
    <source>
        <dbReference type="Proteomes" id="UP000295188"/>
    </source>
</evidence>
<feature type="domain" description="TonB-dependent receptor-like beta-barrel" evidence="13">
    <location>
        <begin position="242"/>
        <end position="664"/>
    </location>
</feature>
<keyword evidence="3 10" id="KW-1134">Transmembrane beta strand</keyword>
<dbReference type="InterPro" id="IPR012910">
    <property type="entry name" value="Plug_dom"/>
</dbReference>
<comment type="subcellular location">
    <subcellularLocation>
        <location evidence="1 10">Cell outer membrane</location>
        <topology evidence="1 10">Multi-pass membrane protein</topology>
    </subcellularLocation>
</comment>
<dbReference type="GO" id="GO:0044718">
    <property type="term" value="P:siderophore transmembrane transport"/>
    <property type="evidence" value="ECO:0007669"/>
    <property type="project" value="TreeGrafter"/>
</dbReference>
<dbReference type="Proteomes" id="UP000295188">
    <property type="component" value="Unassembled WGS sequence"/>
</dbReference>
<keyword evidence="6 11" id="KW-0798">TonB box</keyword>
<name>A0A4R3K2Z7_9FIRM</name>
<feature type="signal peptide" evidence="12">
    <location>
        <begin position="1"/>
        <end position="25"/>
    </location>
</feature>
<protein>
    <submittedName>
        <fullName evidence="15">Vitamin B12 transporter</fullName>
    </submittedName>
</protein>
<evidence type="ECO:0000256" key="3">
    <source>
        <dbReference type="ARBA" id="ARBA00022452"/>
    </source>
</evidence>
<comment type="caution">
    <text evidence="15">The sequence shown here is derived from an EMBL/GenBank/DDBJ whole genome shotgun (WGS) entry which is preliminary data.</text>
</comment>
<evidence type="ECO:0000256" key="11">
    <source>
        <dbReference type="RuleBase" id="RU003357"/>
    </source>
</evidence>
<dbReference type="Pfam" id="PF00593">
    <property type="entry name" value="TonB_dep_Rec_b-barrel"/>
    <property type="match status" value="1"/>
</dbReference>
<evidence type="ECO:0000256" key="7">
    <source>
        <dbReference type="ARBA" id="ARBA00023136"/>
    </source>
</evidence>
<dbReference type="GO" id="GO:0015344">
    <property type="term" value="F:siderophore uptake transmembrane transporter activity"/>
    <property type="evidence" value="ECO:0007669"/>
    <property type="project" value="TreeGrafter"/>
</dbReference>
<keyword evidence="5 12" id="KW-0732">Signal</keyword>
<keyword evidence="7 10" id="KW-0472">Membrane</keyword>
<dbReference type="PROSITE" id="PS52016">
    <property type="entry name" value="TONB_DEPENDENT_REC_3"/>
    <property type="match status" value="1"/>
</dbReference>
<keyword evidence="2 10" id="KW-0813">Transport</keyword>
<comment type="similarity">
    <text evidence="10 11">Belongs to the TonB-dependent receptor family.</text>
</comment>
<evidence type="ECO:0000256" key="6">
    <source>
        <dbReference type="ARBA" id="ARBA00023077"/>
    </source>
</evidence>
<dbReference type="Pfam" id="PF07715">
    <property type="entry name" value="Plug"/>
    <property type="match status" value="1"/>
</dbReference>
<keyword evidence="8" id="KW-0675">Receptor</keyword>
<proteinExistence type="inferred from homology"/>
<dbReference type="OrthoDB" id="337377at2"/>
<feature type="domain" description="TonB-dependent receptor plug" evidence="14">
    <location>
        <begin position="59"/>
        <end position="171"/>
    </location>
</feature>
<dbReference type="InterPro" id="IPR000531">
    <property type="entry name" value="Beta-barrel_TonB"/>
</dbReference>
<dbReference type="EMBL" id="SMAA01000019">
    <property type="protein sequence ID" value="TCS77065.1"/>
    <property type="molecule type" value="Genomic_DNA"/>
</dbReference>
<reference evidence="15 16" key="1">
    <citation type="submission" date="2019-03" db="EMBL/GenBank/DDBJ databases">
        <title>Genomic Encyclopedia of Type Strains, Phase IV (KMG-IV): sequencing the most valuable type-strain genomes for metagenomic binning, comparative biology and taxonomic classification.</title>
        <authorList>
            <person name="Goeker M."/>
        </authorList>
    </citation>
    <scope>NUCLEOTIDE SEQUENCE [LARGE SCALE GENOMIC DNA]</scope>
    <source>
        <strain evidence="15 16">DSM 20467</strain>
    </source>
</reference>
<evidence type="ECO:0000256" key="2">
    <source>
        <dbReference type="ARBA" id="ARBA00022448"/>
    </source>
</evidence>
<dbReference type="RefSeq" id="WP_132551169.1">
    <property type="nucleotide sequence ID" value="NZ_SMAA01000019.1"/>
</dbReference>
<dbReference type="InterPro" id="IPR036942">
    <property type="entry name" value="Beta-barrel_TonB_sf"/>
</dbReference>
<dbReference type="PANTHER" id="PTHR30069:SF29">
    <property type="entry name" value="HEMOGLOBIN AND HEMOGLOBIN-HAPTOGLOBIN-BINDING PROTEIN 1-RELATED"/>
    <property type="match status" value="1"/>
</dbReference>
<evidence type="ECO:0000256" key="8">
    <source>
        <dbReference type="ARBA" id="ARBA00023170"/>
    </source>
</evidence>
<accession>A0A4R3K2Z7</accession>
<evidence type="ECO:0000256" key="5">
    <source>
        <dbReference type="ARBA" id="ARBA00022729"/>
    </source>
</evidence>
<sequence>MGKFYKRAIVCCGILIASMYPPASAWMEGAPSAQPANDQVQSYDLAPVTVTATKVQKDVKKLPADMTVITAQQIKDMNAQSLEDVLRVVPGVQLLSYGASNMDQNLNGIRINGSKDIILLIDGVKVSDLMGAGEGGYIFASMIKNMDSIERIEVLRNGGTVLYGSGAKGGVINIITKKKFKNKNSLSISTGSYQSNNYKISSEGNTGKLNYQLYFNRYVRGNNVKDAHGFVWPGKEHQSVYGINLNYSPDKNNTFRLLANDNTNYFTNYDWWYHENVTDGKYHAVDFTFSYDHTFSDHWKNSFTFRNNMVETKGGLDTGANLWYSRYSYQFLNDTVTYQSKRYQGVLGIEHSLMKPRDKASTSYQLSIPIDDPPDPFWGPFEREITVSVENLKMENTSLFWNNTFRISPKIELTAGLRHDRPNYMGRYTADTEAEMSKDENKPYYGYGLPKFASHTSKAFKLTFYPTRKDTFYIGRSDFFVIPSISQLNDNEFGNIKLKPSEGWNSEIGYIHAFNEKGNNYMTFNLWNRKGKDAIGMDEDGQWVNYGSEDAAGWNLQIFKQIGNNTQVSVGWSQFLHDNIPQNGQYYADNFAKGYEPRTVLTWMVDHRINKLDMALDGRYFVRQKYVNNYDYPGWPTNRYAVTNLSFNYSPDKQTRVTFKINNLFNKWYGEMTQAAWGGRDEFYTMPGRNYTLGVEYTF</sequence>
<feature type="chain" id="PRO_5020335827" evidence="12">
    <location>
        <begin position="26"/>
        <end position="699"/>
    </location>
</feature>
<gene>
    <name evidence="15" type="ORF">EDC37_11920</name>
</gene>
<dbReference type="InterPro" id="IPR037066">
    <property type="entry name" value="Plug_dom_sf"/>
</dbReference>
<evidence type="ECO:0000256" key="1">
    <source>
        <dbReference type="ARBA" id="ARBA00004571"/>
    </source>
</evidence>